<dbReference type="PANTHER" id="PTHR46093:SF18">
    <property type="entry name" value="FIBRONECTIN TYPE-III DOMAIN-CONTAINING PROTEIN"/>
    <property type="match status" value="1"/>
</dbReference>
<dbReference type="RefSeq" id="WP_050727181.1">
    <property type="nucleotide sequence ID" value="NZ_CP012332.1"/>
</dbReference>
<accession>A0A0K1PHW0</accession>
<dbReference type="Proteomes" id="UP000055590">
    <property type="component" value="Chromosome"/>
</dbReference>
<sequence>MTIDRRAMPVVLLALLTFGCGERKEPQGRPEFEEILLEGGVHKGPFVLGSSISVSPINAGGAPTGQVYNSQTRNDLGEFSVRIAFQGYVSVEGTGYYYNEATGELSRSLLTMRAFYEVGHAPSQAAYLNLLTHLSYDRVRALVAGGTAINGAIAQAEGELRRALAIGPSDFEPAIPGAAMNLLGGESDENAYLLAVSAVLAQAAVDLAGPQGPVDASLQELLNSLSRDLEDDGEFTAEHAQLIREAAARVDPELVRAKLQERLRASGSSAVAPDFARMLAETAPRVDPNRFTIVRHPVGVDDGVVAEPGAVLDDDAAHYPGRVVARVEIWDSPAEGRLLVAVVPDEAGSFAEVALPGADGTSERLLAPRRLWISAADRSGRESKRFEIGSGEDENGPVGTPANLVITRADLTRPDSIHGEPGAFVGESAILAVRVYERATGGEPLGTAVATPDGGFAPLAVGTSASSYPRLWAEAVDKTGNVGKRVEAAVGKAAVPTLDGGKVEIVRRGLGETDSIRGMAGAFSSVCALRGVEIHDRASGGALQASGALRPDGGFDELPIGTPDASFAQLWVAGEDKCGQRSASTEALVGRVSLPPSVEASLVTYHGRADGVADGVSAAPGAIGGTNPVRSVEIRDARCVASIVPTLRPRPDGGFDELPIGTARADTPRVCLVATNKAGLASSGILSRHVEEGLQLGSTGLVDRRGGALYSFASDIDPRLATPGLGLSLTGRTPAAALAAASSIDDVRARIAAGPETRTRASRWEVNEASRDRWGHAVAYDAARGRTVVFGGRNLESVNLGSTLEFDGTSWREIETADQPAPRLWAAMAYDEARQRVVLFGGYAASDFNDTWEYDGTNWYRIPVAGPGFGAYGAMAYDPVRGVIVAFSGIFGRSWQYDGIAWTQMTVASEPPARDRPLMAFDRGRGRMVLFGGKSGIQSRDDTWELDDSGWSLVPTQTTPGALDGPTMVYDSLRGEMLLFGGGSDSQQSFTWSYDGSDWTPIAFSGPRNRQHHGMSFHAATGETIIFGGVSPGWDTWSFDGATWTDRRVRPAQMRESALGYDPGTRSTVLYAKETWVFSDGSWREVTPANGGPRLDEATIVYDSWSKRLVLVGYSAENSGWALQTWAFENETWVRIPTTNTPSFGRSYAGTTQAVFDDLRGRLVLYGGWRSPSLVGETYELFDGRWTRKAQNRYPPPRGRHAMAFDPVRGLTFVFGGDTTATNPVNLSNDLWSFDGEGWGLDPIPAGPPARMTHAMTFDPSRGRILMGGGSGATGGFSDTWELGTSWTPIAASNAKPFESTPFVYDGAVGGVVQHTRETRVLQRSTPHPRYAAQLAGFQLDPRAAPTSVEITWVGSGSGEVDGAPVNQLDLYLWNAVERTWTTLATGDAAESDPAVRSTLILVPDDIADHVAEGRIWILAVAPAAYPGGSVAESVIATDYVGMSAAYLLD</sequence>
<organism evidence="3 4">
    <name type="scientific">Vulgatibacter incomptus</name>
    <dbReference type="NCBI Taxonomy" id="1391653"/>
    <lineage>
        <taxon>Bacteria</taxon>
        <taxon>Pseudomonadati</taxon>
        <taxon>Myxococcota</taxon>
        <taxon>Myxococcia</taxon>
        <taxon>Myxococcales</taxon>
        <taxon>Cystobacterineae</taxon>
        <taxon>Vulgatibacteraceae</taxon>
        <taxon>Vulgatibacter</taxon>
    </lineage>
</organism>
<dbReference type="SUPFAM" id="SSF50965">
    <property type="entry name" value="Galactose oxidase, central domain"/>
    <property type="match status" value="2"/>
</dbReference>
<protein>
    <submittedName>
        <fullName evidence="3">Ig-like domain/kelch domain protein</fullName>
    </submittedName>
</protein>
<dbReference type="PANTHER" id="PTHR46093">
    <property type="entry name" value="ACYL-COA-BINDING DOMAIN-CONTAINING PROTEIN 5"/>
    <property type="match status" value="1"/>
</dbReference>
<dbReference type="EMBL" id="CP012332">
    <property type="protein sequence ID" value="AKU93110.1"/>
    <property type="molecule type" value="Genomic_DNA"/>
</dbReference>
<gene>
    <name evidence="3" type="ORF">AKJ08_3497</name>
</gene>
<dbReference type="STRING" id="1391653.AKJ08_3497"/>
<evidence type="ECO:0000256" key="1">
    <source>
        <dbReference type="ARBA" id="ARBA00022441"/>
    </source>
</evidence>
<keyword evidence="4" id="KW-1185">Reference proteome</keyword>
<dbReference type="PROSITE" id="PS51257">
    <property type="entry name" value="PROKAR_LIPOPROTEIN"/>
    <property type="match status" value="1"/>
</dbReference>
<dbReference type="OrthoDB" id="5520856at2"/>
<dbReference type="InterPro" id="IPR015915">
    <property type="entry name" value="Kelch-typ_b-propeller"/>
</dbReference>
<dbReference type="InterPro" id="IPR011043">
    <property type="entry name" value="Gal_Oxase/kelch_b-propeller"/>
</dbReference>
<dbReference type="SUPFAM" id="SSF117281">
    <property type="entry name" value="Kelch motif"/>
    <property type="match status" value="1"/>
</dbReference>
<proteinExistence type="predicted"/>
<keyword evidence="2" id="KW-0677">Repeat</keyword>
<evidence type="ECO:0000256" key="2">
    <source>
        <dbReference type="ARBA" id="ARBA00022737"/>
    </source>
</evidence>
<evidence type="ECO:0000313" key="3">
    <source>
        <dbReference type="EMBL" id="AKU93110.1"/>
    </source>
</evidence>
<reference evidence="3 4" key="1">
    <citation type="submission" date="2015-08" db="EMBL/GenBank/DDBJ databases">
        <authorList>
            <person name="Babu N.S."/>
            <person name="Beckwith C.J."/>
            <person name="Beseler K.G."/>
            <person name="Brison A."/>
            <person name="Carone J.V."/>
            <person name="Caskin T.P."/>
            <person name="Diamond M."/>
            <person name="Durham M.E."/>
            <person name="Foxe J.M."/>
            <person name="Go M."/>
            <person name="Henderson B.A."/>
            <person name="Jones I.B."/>
            <person name="McGettigan J.A."/>
            <person name="Micheletti S.J."/>
            <person name="Nasrallah M.E."/>
            <person name="Ortiz D."/>
            <person name="Piller C.R."/>
            <person name="Privatt S.R."/>
            <person name="Schneider S.L."/>
            <person name="Sharp S."/>
            <person name="Smith T.C."/>
            <person name="Stanton J.D."/>
            <person name="Ullery H.E."/>
            <person name="Wilson R.J."/>
            <person name="Serrano M.G."/>
            <person name="Buck G."/>
            <person name="Lee V."/>
            <person name="Wang Y."/>
            <person name="Carvalho R."/>
            <person name="Voegtly L."/>
            <person name="Shi R."/>
            <person name="Duckworth R."/>
            <person name="Johnson A."/>
            <person name="Loviza R."/>
            <person name="Walstead R."/>
            <person name="Shah Z."/>
            <person name="Kiflezghi M."/>
            <person name="Wade K."/>
            <person name="Ball S.L."/>
            <person name="Bradley K.W."/>
            <person name="Asai D.J."/>
            <person name="Bowman C.A."/>
            <person name="Russell D.A."/>
            <person name="Pope W.H."/>
            <person name="Jacobs-Sera D."/>
            <person name="Hendrix R.W."/>
            <person name="Hatfull G.F."/>
        </authorList>
    </citation>
    <scope>NUCLEOTIDE SEQUENCE [LARGE SCALE GENOMIC DNA]</scope>
    <source>
        <strain evidence="3 4">DSM 27710</strain>
    </source>
</reference>
<name>A0A0K1PHW0_9BACT</name>
<dbReference type="KEGG" id="vin:AKJ08_3497"/>
<dbReference type="Gene3D" id="2.120.10.80">
    <property type="entry name" value="Kelch-type beta propeller"/>
    <property type="match status" value="3"/>
</dbReference>
<keyword evidence="1" id="KW-0880">Kelch repeat</keyword>
<evidence type="ECO:0000313" key="4">
    <source>
        <dbReference type="Proteomes" id="UP000055590"/>
    </source>
</evidence>